<dbReference type="EMBL" id="DP000086">
    <property type="protein sequence ID" value="AAP53777.1"/>
    <property type="molecule type" value="Genomic_DNA"/>
</dbReference>
<dbReference type="SUPFAM" id="SSF53098">
    <property type="entry name" value="Ribonuclease H-like"/>
    <property type="match status" value="1"/>
</dbReference>
<proteinExistence type="predicted"/>
<dbReference type="AlphaFoldDB" id="Q7XEL2"/>
<evidence type="ECO:0000256" key="1">
    <source>
        <dbReference type="SAM" id="MobiDB-lite"/>
    </source>
</evidence>
<dbReference type="InterPro" id="IPR008906">
    <property type="entry name" value="HATC_C_dom"/>
</dbReference>
<protein>
    <submittedName>
        <fullName evidence="3">HAT family dimerisation domain containing protein</fullName>
    </submittedName>
</protein>
<dbReference type="PANTHER" id="PTHR45749:SF35">
    <property type="entry name" value="AC-LIKE TRANSPOSASE-RELATED"/>
    <property type="match status" value="1"/>
</dbReference>
<name>Q7XEL2_ORYSJ</name>
<sequence length="753" mass="85825">MTPTMKSVIRKKRIEDLTQSQRGAMFRYITKESQGPSGDQTLDSDVANEPNDGETEIETTVDDVLSESTHEQVENHGDGDNVDDSSVHIDLDSSDTAFQPEIFDPRCWDSLDAKQLDILAQLGPKRDLSIQKGPKDRLFRRSALLYTRILSNREKYDRDWLVYSKELDRVFCFCCKLFTKGREHRYQRLQKDQTIDKAAQRQLEKEKDHWRKVLLRILVIVKFLAKHNLAFRGSNSKLYEDSNGNFLGMVEMLAEFDSVIQEHIRRITNEETHVHFLGPRIQNELIHLLACDVKKWHILKDNMTGLILKSVSTTRWESRVESVKAIRFQCAKIREALLQVSESDNEPLTSSEAKGLANNELGEYEFLVAIVIWYEVLYAVNLVSKSLQGKDMLIDVAVEKVQGLISFFKGYRETGFLNALKMSKEIALEMNIGTTFHKKREIKRKRHFDENRGEESVASQTAEDSFRINYFIHVIDQAISSLTRRFEQYQGYQKIFGFLFTSDTLLSKDSNDLKSSCDRLEAALKKDGKFDIDATELHVELIFLQSFISQEKLGPVEILKFLKRHDCFPNATIAYRILLTIPVTIASAEWSFSKLKLLKSYLRSTMSQERLNGLAIIALEGGMLGRINIKLSLKILFQETLKECRFSSEYYAQFLSFFMTSHMAPKFDGTALTEGVAKSGMTFSGLDGRDAASKWSDQGGKGERVPASLEVDDTSLPRWRGGDKAAVTLVSSSLRLTTTGSSTACFYIPLPAH</sequence>
<feature type="compositionally biased region" description="Basic and acidic residues" evidence="1">
    <location>
        <begin position="68"/>
        <end position="88"/>
    </location>
</feature>
<reference evidence="3" key="1">
    <citation type="journal article" date="2003" name="Science">
        <title>In-depth view of structure, activity, and evolution of rice chromosome 10.</title>
        <authorList>
            <consortium name="Rice Chromosome 10 Sequencing Consortium"/>
        </authorList>
    </citation>
    <scope>NUCLEOTIDE SEQUENCE [LARGE SCALE GENOMIC DNA]</scope>
</reference>
<accession>Q7XEL2</accession>
<reference evidence="3" key="2">
    <citation type="submission" date="2003-05" db="EMBL/GenBank/DDBJ databases">
        <authorList>
            <person name="Buell C.R."/>
            <person name="Wing R.A."/>
            <person name="McCombie W.R."/>
            <person name="Messing J."/>
            <person name="Yuan Q."/>
            <person name="Ouyang S."/>
        </authorList>
    </citation>
    <scope>NUCLEOTIDE SEQUENCE</scope>
</reference>
<organism evidence="3">
    <name type="scientific">Oryza sativa subsp. japonica</name>
    <name type="common">Rice</name>
    <dbReference type="NCBI Taxonomy" id="39947"/>
    <lineage>
        <taxon>Eukaryota</taxon>
        <taxon>Viridiplantae</taxon>
        <taxon>Streptophyta</taxon>
        <taxon>Embryophyta</taxon>
        <taxon>Tracheophyta</taxon>
        <taxon>Spermatophyta</taxon>
        <taxon>Magnoliopsida</taxon>
        <taxon>Liliopsida</taxon>
        <taxon>Poales</taxon>
        <taxon>Poaceae</taxon>
        <taxon>BOP clade</taxon>
        <taxon>Oryzoideae</taxon>
        <taxon>Oryzeae</taxon>
        <taxon>Oryzinae</taxon>
        <taxon>Oryza</taxon>
        <taxon>Oryza sativa</taxon>
    </lineage>
</organism>
<feature type="compositionally biased region" description="Polar residues" evidence="1">
    <location>
        <begin position="31"/>
        <end position="43"/>
    </location>
</feature>
<feature type="domain" description="HAT C-terminal dimerisation" evidence="2">
    <location>
        <begin position="551"/>
        <end position="621"/>
    </location>
</feature>
<evidence type="ECO:0000259" key="2">
    <source>
        <dbReference type="Pfam" id="PF05699"/>
    </source>
</evidence>
<dbReference type="PANTHER" id="PTHR45749">
    <property type="match status" value="1"/>
</dbReference>
<dbReference type="GO" id="GO:0046983">
    <property type="term" value="F:protein dimerization activity"/>
    <property type="evidence" value="ECO:0007669"/>
    <property type="project" value="InterPro"/>
</dbReference>
<gene>
    <name evidence="3" type="ordered locus">LOC_Os10g28180</name>
</gene>
<evidence type="ECO:0000313" key="3">
    <source>
        <dbReference type="EMBL" id="AAP53777.1"/>
    </source>
</evidence>
<feature type="region of interest" description="Disordered" evidence="1">
    <location>
        <begin position="67"/>
        <end position="88"/>
    </location>
</feature>
<reference evidence="3" key="3">
    <citation type="submission" date="2006-07" db="EMBL/GenBank/DDBJ databases">
        <authorList>
            <person name="Buell R."/>
        </authorList>
    </citation>
    <scope>NUCLEOTIDE SEQUENCE</scope>
</reference>
<dbReference type="Pfam" id="PF05699">
    <property type="entry name" value="Dimer_Tnp_hAT"/>
    <property type="match status" value="1"/>
</dbReference>
<dbReference type="InterPro" id="IPR012337">
    <property type="entry name" value="RNaseH-like_sf"/>
</dbReference>
<feature type="region of interest" description="Disordered" evidence="1">
    <location>
        <begin position="28"/>
        <end position="54"/>
    </location>
</feature>